<gene>
    <name evidence="1" type="ORF">R3I93_019896</name>
</gene>
<evidence type="ECO:0000313" key="1">
    <source>
        <dbReference type="EMBL" id="KAK7130402.1"/>
    </source>
</evidence>
<accession>A0AAN9GV03</accession>
<dbReference type="Proteomes" id="UP001364617">
    <property type="component" value="Unassembled WGS sequence"/>
</dbReference>
<dbReference type="AlphaFoldDB" id="A0AAN9GV03"/>
<evidence type="ECO:0008006" key="3">
    <source>
        <dbReference type="Google" id="ProtNLM"/>
    </source>
</evidence>
<keyword evidence="2" id="KW-1185">Reference proteome</keyword>
<comment type="caution">
    <text evidence="1">The sequence shown here is derived from an EMBL/GenBank/DDBJ whole genome shotgun (WGS) entry which is preliminary data.</text>
</comment>
<sequence>MTSKERRRQYNTIWARVSRAQKKAANKETVSSVEMTSIPETDIFSHSQLFEEENLIFSDPALSSSESEQDSIPMLLREQLSEWACVFLIKHNAVDALLNILKKHGHEELPQTARTLFGNENHHEVSNKDGVESVKFNVADQLSKHLSRYPASVTDHLQSLDLSMNIDGLPLFKSSNVSLWPVLCCINLSPECIFPLCISTAASKPKTLTFVNDTVQELKELIQDGLTWGGRCLNIQVRCITCDAPAKAMVKCVKQFSGYYGCDRCNQRGSWDGRITYPETNNLTMRTDESFRECWQPEHHQEEQISPFSVLPIDMIKSFPIDYMHQSCLGVMKKLLLLWTRGRTDFRMSSGDVTSVSERLVTLKKSIPDCFARKPRDLKEIERWKATEFRQFALYTGKIVLKGVLNDQLYEHFLCFSTALCILVSPDLSKSQAPYANQLLKYFVERGRELYGETFLVYNVHSLLHLAEDAQNFGSLDSCSAFKFESYLYQMKKMVRSGKNILAQVANRLEETSKSKMENKTNVMSFKCPNNVFVLSPEQCCEVVSEEVDNTVLCRVYTNLQPYVMTPCDSRLYGTYTANIRHSQMLCLERQSLQRRAFIVEENYGTKIVVSILHTF</sequence>
<dbReference type="EMBL" id="JAYKXH010000021">
    <property type="protein sequence ID" value="KAK7130402.1"/>
    <property type="molecule type" value="Genomic_DNA"/>
</dbReference>
<evidence type="ECO:0000313" key="2">
    <source>
        <dbReference type="Proteomes" id="UP001364617"/>
    </source>
</evidence>
<reference evidence="1 2" key="1">
    <citation type="submission" date="2024-02" db="EMBL/GenBank/DDBJ databases">
        <title>Chromosome-level genome assembly of the Eurasian Minnow (Phoxinus phoxinus).</title>
        <authorList>
            <person name="Oriowo T.O."/>
            <person name="Martin S."/>
            <person name="Stange M."/>
            <person name="Chrysostomakis Y."/>
            <person name="Brown T."/>
            <person name="Winkler S."/>
            <person name="Kukowka S."/>
            <person name="Myers E.W."/>
            <person name="Bohne A."/>
        </authorList>
    </citation>
    <scope>NUCLEOTIDE SEQUENCE [LARGE SCALE GENOMIC DNA]</scope>
    <source>
        <strain evidence="1">ZFMK-TIS-60720</strain>
        <tissue evidence="1">Whole Organism</tissue>
    </source>
</reference>
<dbReference type="PANTHER" id="PTHR33053">
    <property type="entry name" value="PROTEIN, PUTATIVE-RELATED"/>
    <property type="match status" value="1"/>
</dbReference>
<name>A0AAN9GV03_9TELE</name>
<organism evidence="1 2">
    <name type="scientific">Phoxinus phoxinus</name>
    <name type="common">Eurasian minnow</name>
    <dbReference type="NCBI Taxonomy" id="58324"/>
    <lineage>
        <taxon>Eukaryota</taxon>
        <taxon>Metazoa</taxon>
        <taxon>Chordata</taxon>
        <taxon>Craniata</taxon>
        <taxon>Vertebrata</taxon>
        <taxon>Euteleostomi</taxon>
        <taxon>Actinopterygii</taxon>
        <taxon>Neopterygii</taxon>
        <taxon>Teleostei</taxon>
        <taxon>Ostariophysi</taxon>
        <taxon>Cypriniformes</taxon>
        <taxon>Leuciscidae</taxon>
        <taxon>Phoxininae</taxon>
        <taxon>Phoxinus</taxon>
    </lineage>
</organism>
<protein>
    <recommendedName>
        <fullName evidence="3">Transposase domain-containing protein</fullName>
    </recommendedName>
</protein>
<proteinExistence type="predicted"/>